<accession>A0AAD6SGQ4</accession>
<keyword evidence="3" id="KW-1185">Reference proteome</keyword>
<dbReference type="AlphaFoldDB" id="A0AAD6SGQ4"/>
<name>A0AAD6SGQ4_9AGAR</name>
<evidence type="ECO:0000313" key="2">
    <source>
        <dbReference type="EMBL" id="KAJ7026516.1"/>
    </source>
</evidence>
<dbReference type="Proteomes" id="UP001218188">
    <property type="component" value="Unassembled WGS sequence"/>
</dbReference>
<reference evidence="2" key="1">
    <citation type="submission" date="2023-03" db="EMBL/GenBank/DDBJ databases">
        <title>Massive genome expansion in bonnet fungi (Mycena s.s.) driven by repeated elements and novel gene families across ecological guilds.</title>
        <authorList>
            <consortium name="Lawrence Berkeley National Laboratory"/>
            <person name="Harder C.B."/>
            <person name="Miyauchi S."/>
            <person name="Viragh M."/>
            <person name="Kuo A."/>
            <person name="Thoen E."/>
            <person name="Andreopoulos B."/>
            <person name="Lu D."/>
            <person name="Skrede I."/>
            <person name="Drula E."/>
            <person name="Henrissat B."/>
            <person name="Morin E."/>
            <person name="Kohler A."/>
            <person name="Barry K."/>
            <person name="LaButti K."/>
            <person name="Morin E."/>
            <person name="Salamov A."/>
            <person name="Lipzen A."/>
            <person name="Mereny Z."/>
            <person name="Hegedus B."/>
            <person name="Baldrian P."/>
            <person name="Stursova M."/>
            <person name="Weitz H."/>
            <person name="Taylor A."/>
            <person name="Grigoriev I.V."/>
            <person name="Nagy L.G."/>
            <person name="Martin F."/>
            <person name="Kauserud H."/>
        </authorList>
    </citation>
    <scope>NUCLEOTIDE SEQUENCE</scope>
    <source>
        <strain evidence="2">CBHHK200</strain>
    </source>
</reference>
<gene>
    <name evidence="2" type="ORF">C8F04DRAFT_1268036</name>
</gene>
<feature type="transmembrane region" description="Helical" evidence="1">
    <location>
        <begin position="20"/>
        <end position="43"/>
    </location>
</feature>
<evidence type="ECO:0000313" key="3">
    <source>
        <dbReference type="Proteomes" id="UP001218188"/>
    </source>
</evidence>
<keyword evidence="1" id="KW-0472">Membrane</keyword>
<keyword evidence="1" id="KW-0812">Transmembrane</keyword>
<protein>
    <submittedName>
        <fullName evidence="2">Uncharacterized protein</fullName>
    </submittedName>
</protein>
<keyword evidence="1" id="KW-1133">Transmembrane helix</keyword>
<comment type="caution">
    <text evidence="2">The sequence shown here is derived from an EMBL/GenBank/DDBJ whole genome shotgun (WGS) entry which is preliminary data.</text>
</comment>
<dbReference type="EMBL" id="JARJCM010000137">
    <property type="protein sequence ID" value="KAJ7026516.1"/>
    <property type="molecule type" value="Genomic_DNA"/>
</dbReference>
<evidence type="ECO:0000256" key="1">
    <source>
        <dbReference type="SAM" id="Phobius"/>
    </source>
</evidence>
<organism evidence="2 3">
    <name type="scientific">Mycena alexandri</name>
    <dbReference type="NCBI Taxonomy" id="1745969"/>
    <lineage>
        <taxon>Eukaryota</taxon>
        <taxon>Fungi</taxon>
        <taxon>Dikarya</taxon>
        <taxon>Basidiomycota</taxon>
        <taxon>Agaricomycotina</taxon>
        <taxon>Agaricomycetes</taxon>
        <taxon>Agaricomycetidae</taxon>
        <taxon>Agaricales</taxon>
        <taxon>Marasmiineae</taxon>
        <taxon>Mycenaceae</taxon>
        <taxon>Mycena</taxon>
    </lineage>
</organism>
<sequence length="119" mass="13943">MYYEDDTTCARTTFPREGVLMMAALALVTFMVRSLALRVYYFLLQLPSHYGVRFDPDLFLQSITMLVDEDIQDVMYTHMEEEQHILMNGDTFGGRQHISINVLLLPFRIVSPIAHRQRR</sequence>
<proteinExistence type="predicted"/>